<evidence type="ECO:0000313" key="2">
    <source>
        <dbReference type="Proteomes" id="UP000828941"/>
    </source>
</evidence>
<accession>A0ACB9PJE7</accession>
<organism evidence="1 2">
    <name type="scientific">Bauhinia variegata</name>
    <name type="common">Purple orchid tree</name>
    <name type="synonym">Phanera variegata</name>
    <dbReference type="NCBI Taxonomy" id="167791"/>
    <lineage>
        <taxon>Eukaryota</taxon>
        <taxon>Viridiplantae</taxon>
        <taxon>Streptophyta</taxon>
        <taxon>Embryophyta</taxon>
        <taxon>Tracheophyta</taxon>
        <taxon>Spermatophyta</taxon>
        <taxon>Magnoliopsida</taxon>
        <taxon>eudicotyledons</taxon>
        <taxon>Gunneridae</taxon>
        <taxon>Pentapetalae</taxon>
        <taxon>rosids</taxon>
        <taxon>fabids</taxon>
        <taxon>Fabales</taxon>
        <taxon>Fabaceae</taxon>
        <taxon>Cercidoideae</taxon>
        <taxon>Cercideae</taxon>
        <taxon>Bauhiniinae</taxon>
        <taxon>Bauhinia</taxon>
    </lineage>
</organism>
<comment type="caution">
    <text evidence="1">The sequence shown here is derived from an EMBL/GenBank/DDBJ whole genome shotgun (WGS) entry which is preliminary data.</text>
</comment>
<reference evidence="1 2" key="1">
    <citation type="journal article" date="2022" name="DNA Res.">
        <title>Chromosomal-level genome assembly of the orchid tree Bauhinia variegata (Leguminosae; Cercidoideae) supports the allotetraploid origin hypothesis of Bauhinia.</title>
        <authorList>
            <person name="Zhong Y."/>
            <person name="Chen Y."/>
            <person name="Zheng D."/>
            <person name="Pang J."/>
            <person name="Liu Y."/>
            <person name="Luo S."/>
            <person name="Meng S."/>
            <person name="Qian L."/>
            <person name="Wei D."/>
            <person name="Dai S."/>
            <person name="Zhou R."/>
        </authorList>
    </citation>
    <scope>NUCLEOTIDE SEQUENCE [LARGE SCALE GENOMIC DNA]</scope>
    <source>
        <strain evidence="1">BV-YZ2020</strain>
    </source>
</reference>
<evidence type="ECO:0000313" key="1">
    <source>
        <dbReference type="EMBL" id="KAI4348637.1"/>
    </source>
</evidence>
<dbReference type="EMBL" id="CM039429">
    <property type="protein sequence ID" value="KAI4348637.1"/>
    <property type="molecule type" value="Genomic_DNA"/>
</dbReference>
<gene>
    <name evidence="1" type="ORF">L6164_009339</name>
</gene>
<dbReference type="Proteomes" id="UP000828941">
    <property type="component" value="Chromosome 4"/>
</dbReference>
<keyword evidence="2" id="KW-1185">Reference proteome</keyword>
<sequence length="312" mass="35691">MGSQPECQLPIVDFTHENMKPSSDHWLSARQVVQNALEDHGCFLALYDKVGPQLYNSNFSVILDLFDLPAETKKQKTSDKPQHGYSGQLSVVPLFESLTIDGPLTIQGCQKFTRIMWPEGNDYFCETVHAYAKVVADLDRAVKRMVFESYGLDMQKYYSFLESTNYVLRSYKYRVPQMDESNVGVYSHTDATFTTILHQKEKGLEIKLKNGEWIELDASPSLFLVLAGDGFKAWSNDRIRACEHRVTMNSKITRYSMGLLSYGAKIVEPEEGLVDEEHPMLYKPFDHYGYLRFFMTEAALKSECRIKAYCGA</sequence>
<name>A0ACB9PJE7_BAUVA</name>
<protein>
    <submittedName>
        <fullName evidence="1">Uncharacterized protein</fullName>
    </submittedName>
</protein>
<proteinExistence type="predicted"/>